<reference evidence="2 3" key="1">
    <citation type="submission" date="2024-07" db="EMBL/GenBank/DDBJ databases">
        <title>Section-level genome sequencing and comparative genomics of Aspergillus sections Usti and Cavernicolus.</title>
        <authorList>
            <consortium name="Lawrence Berkeley National Laboratory"/>
            <person name="Nybo J.L."/>
            <person name="Vesth T.C."/>
            <person name="Theobald S."/>
            <person name="Frisvad J.C."/>
            <person name="Larsen T.O."/>
            <person name="Kjaerboelling I."/>
            <person name="Rothschild-Mancinelli K."/>
            <person name="Lyhne E.K."/>
            <person name="Kogle M.E."/>
            <person name="Barry K."/>
            <person name="Clum A."/>
            <person name="Na H."/>
            <person name="Ledsgaard L."/>
            <person name="Lin J."/>
            <person name="Lipzen A."/>
            <person name="Kuo A."/>
            <person name="Riley R."/>
            <person name="Mondo S."/>
            <person name="Labutti K."/>
            <person name="Haridas S."/>
            <person name="Pangalinan J."/>
            <person name="Salamov A.A."/>
            <person name="Simmons B.A."/>
            <person name="Magnuson J.K."/>
            <person name="Chen J."/>
            <person name="Drula E."/>
            <person name="Henrissat B."/>
            <person name="Wiebenga A."/>
            <person name="Lubbers R.J."/>
            <person name="Gomes A.C."/>
            <person name="Makela M.R."/>
            <person name="Stajich J."/>
            <person name="Grigoriev I.V."/>
            <person name="Mortensen U.H."/>
            <person name="De Vries R.P."/>
            <person name="Baker S.E."/>
            <person name="Andersen M.R."/>
        </authorList>
    </citation>
    <scope>NUCLEOTIDE SEQUENCE [LARGE SCALE GENOMIC DNA]</scope>
    <source>
        <strain evidence="2 3">CBS 588.65</strain>
    </source>
</reference>
<evidence type="ECO:0000259" key="1">
    <source>
        <dbReference type="Pfam" id="PF01048"/>
    </source>
</evidence>
<dbReference type="Pfam" id="PF01048">
    <property type="entry name" value="PNP_UDP_1"/>
    <property type="match status" value="1"/>
</dbReference>
<evidence type="ECO:0000313" key="3">
    <source>
        <dbReference type="Proteomes" id="UP001610334"/>
    </source>
</evidence>
<feature type="domain" description="Nucleoside phosphorylase" evidence="1">
    <location>
        <begin position="4"/>
        <end position="239"/>
    </location>
</feature>
<dbReference type="SUPFAM" id="SSF53167">
    <property type="entry name" value="Purine and uridine phosphorylases"/>
    <property type="match status" value="1"/>
</dbReference>
<name>A0ABR4GTP2_9EURO</name>
<protein>
    <submittedName>
        <fullName evidence="2">Nucleoside phosphorylase domain-containing protein</fullName>
    </submittedName>
</protein>
<dbReference type="PANTHER" id="PTHR46082">
    <property type="entry name" value="ATP/GTP-BINDING PROTEIN-RELATED"/>
    <property type="match status" value="1"/>
</dbReference>
<accession>A0ABR4GTP2</accession>
<evidence type="ECO:0000313" key="2">
    <source>
        <dbReference type="EMBL" id="KAL2802292.1"/>
    </source>
</evidence>
<dbReference type="InterPro" id="IPR053137">
    <property type="entry name" value="NLR-like"/>
</dbReference>
<proteinExistence type="predicted"/>
<dbReference type="InterPro" id="IPR035994">
    <property type="entry name" value="Nucleoside_phosphorylase_sf"/>
</dbReference>
<comment type="caution">
    <text evidence="2">The sequence shown here is derived from an EMBL/GenBank/DDBJ whole genome shotgun (WGS) entry which is preliminary data.</text>
</comment>
<dbReference type="PANTHER" id="PTHR46082:SF6">
    <property type="entry name" value="AAA+ ATPASE DOMAIN-CONTAINING PROTEIN-RELATED"/>
    <property type="match status" value="1"/>
</dbReference>
<dbReference type="InterPro" id="IPR000845">
    <property type="entry name" value="Nucleoside_phosphorylase_d"/>
</dbReference>
<gene>
    <name evidence="2" type="ORF">BJX63DRAFT_441052</name>
</gene>
<dbReference type="Proteomes" id="UP001610334">
    <property type="component" value="Unassembled WGS sequence"/>
</dbReference>
<dbReference type="EMBL" id="JBFXLT010000193">
    <property type="protein sequence ID" value="KAL2802292.1"/>
    <property type="molecule type" value="Genomic_DNA"/>
</dbReference>
<dbReference type="Gene3D" id="3.40.50.1580">
    <property type="entry name" value="Nucleoside phosphorylase domain"/>
    <property type="match status" value="1"/>
</dbReference>
<keyword evidence="3" id="KW-1185">Reference proteome</keyword>
<sequence length="253" mass="27848">MPEIGKAGAASVSSGLQASYRNIELALVVGFCGGVPSLPHNNSELILGDVILSDSVVDYNFGRQYPDGFQRKNTVNESLGRPSRKIRSILACIKSCNAHIEFRNLVLEHLRCLQVQERRACVCADCNSDQDPVCTDALKCDCKELRCAEKVIPRHRLKNTPEPEIHIGTMASADTVMKSGRHHDKLAEKEGIIGFEMEGAGVWGNIPCMIIKGVCDYTDSHKNKRWHAYATATAAAAAKTFLTYWDSGRNEIV</sequence>
<organism evidence="2 3">
    <name type="scientific">Aspergillus granulosus</name>
    <dbReference type="NCBI Taxonomy" id="176169"/>
    <lineage>
        <taxon>Eukaryota</taxon>
        <taxon>Fungi</taxon>
        <taxon>Dikarya</taxon>
        <taxon>Ascomycota</taxon>
        <taxon>Pezizomycotina</taxon>
        <taxon>Eurotiomycetes</taxon>
        <taxon>Eurotiomycetidae</taxon>
        <taxon>Eurotiales</taxon>
        <taxon>Aspergillaceae</taxon>
        <taxon>Aspergillus</taxon>
        <taxon>Aspergillus subgen. Nidulantes</taxon>
    </lineage>
</organism>